<organism evidence="2 3">
    <name type="scientific">Paracoccus cavernae</name>
    <dbReference type="NCBI Taxonomy" id="1571207"/>
    <lineage>
        <taxon>Bacteria</taxon>
        <taxon>Pseudomonadati</taxon>
        <taxon>Pseudomonadota</taxon>
        <taxon>Alphaproteobacteria</taxon>
        <taxon>Rhodobacterales</taxon>
        <taxon>Paracoccaceae</taxon>
        <taxon>Paracoccus</taxon>
    </lineage>
</organism>
<accession>A0ABT8D8G7</accession>
<evidence type="ECO:0000256" key="1">
    <source>
        <dbReference type="SAM" id="SignalP"/>
    </source>
</evidence>
<keyword evidence="1" id="KW-0732">Signal</keyword>
<evidence type="ECO:0000313" key="2">
    <source>
        <dbReference type="EMBL" id="MDN3711534.1"/>
    </source>
</evidence>
<comment type="caution">
    <text evidence="2">The sequence shown here is derived from an EMBL/GenBank/DDBJ whole genome shotgun (WGS) entry which is preliminary data.</text>
</comment>
<dbReference type="Proteomes" id="UP001243846">
    <property type="component" value="Unassembled WGS sequence"/>
</dbReference>
<feature type="chain" id="PRO_5045410387" evidence="1">
    <location>
        <begin position="21"/>
        <end position="57"/>
    </location>
</feature>
<name>A0ABT8D8G7_9RHOB</name>
<gene>
    <name evidence="2" type="ORF">QWZ10_06350</name>
</gene>
<dbReference type="EMBL" id="JAUFRC010000001">
    <property type="protein sequence ID" value="MDN3711534.1"/>
    <property type="molecule type" value="Genomic_DNA"/>
</dbReference>
<reference evidence="3" key="1">
    <citation type="journal article" date="2019" name="Int. J. Syst. Evol. Microbiol.">
        <title>The Global Catalogue of Microorganisms (GCM) 10K type strain sequencing project: providing services to taxonomists for standard genome sequencing and annotation.</title>
        <authorList>
            <consortium name="The Broad Institute Genomics Platform"/>
            <consortium name="The Broad Institute Genome Sequencing Center for Infectious Disease"/>
            <person name="Wu L."/>
            <person name="Ma J."/>
        </authorList>
    </citation>
    <scope>NUCLEOTIDE SEQUENCE [LARGE SCALE GENOMIC DNA]</scope>
    <source>
        <strain evidence="3">CECT 8482</strain>
    </source>
</reference>
<feature type="signal peptide" evidence="1">
    <location>
        <begin position="1"/>
        <end position="20"/>
    </location>
</feature>
<proteinExistence type="predicted"/>
<evidence type="ECO:0000313" key="3">
    <source>
        <dbReference type="Proteomes" id="UP001243846"/>
    </source>
</evidence>
<keyword evidence="3" id="KW-1185">Reference proteome</keyword>
<protein>
    <submittedName>
        <fullName evidence="2">Uncharacterized protein</fullName>
    </submittedName>
</protein>
<sequence length="57" mass="6095">MKKLMFGAALALLGASGAHAQDDVLKTPADFAAITNEQERSAAIFTEWAKCWSIRAA</sequence>